<protein>
    <submittedName>
        <fullName evidence="1">Uncharacterized protein</fullName>
    </submittedName>
</protein>
<dbReference type="HOGENOM" id="CLU_728028_0_0_1"/>
<proteinExistence type="predicted"/>
<dbReference type="VEuPathDB" id="MicrosporidiaDB:THOM_1355"/>
<dbReference type="Proteomes" id="UP000011185">
    <property type="component" value="Unassembled WGS sequence"/>
</dbReference>
<keyword evidence="2" id="KW-1185">Reference proteome</keyword>
<reference evidence="1 2" key="1">
    <citation type="journal article" date="2012" name="PLoS Pathog.">
        <title>The genome of the obligate intracellular parasite Trachipleistophora hominis: new insights into microsporidian genome dynamics and reductive evolution.</title>
        <authorList>
            <person name="Heinz E."/>
            <person name="Williams T.A."/>
            <person name="Nakjang S."/>
            <person name="Noel C.J."/>
            <person name="Swan D.C."/>
            <person name="Goldberg A.V."/>
            <person name="Harris S.R."/>
            <person name="Weinmaier T."/>
            <person name="Markert S."/>
            <person name="Becher D."/>
            <person name="Bernhardt J."/>
            <person name="Dagan T."/>
            <person name="Hacker C."/>
            <person name="Lucocq J.M."/>
            <person name="Schweder T."/>
            <person name="Rattei T."/>
            <person name="Hall N."/>
            <person name="Hirt R.P."/>
            <person name="Embley T.M."/>
        </authorList>
    </citation>
    <scope>NUCLEOTIDE SEQUENCE [LARGE SCALE GENOMIC DNA]</scope>
</reference>
<dbReference type="AlphaFoldDB" id="L7JW54"/>
<dbReference type="EMBL" id="JH993935">
    <property type="protein sequence ID" value="ELQ75683.1"/>
    <property type="molecule type" value="Genomic_DNA"/>
</dbReference>
<accession>L7JW54</accession>
<dbReference type="InParanoid" id="L7JW54"/>
<gene>
    <name evidence="1" type="ORF">THOM_1355</name>
</gene>
<feature type="non-terminal residue" evidence="1">
    <location>
        <position position="1"/>
    </location>
</feature>
<evidence type="ECO:0000313" key="2">
    <source>
        <dbReference type="Proteomes" id="UP000011185"/>
    </source>
</evidence>
<evidence type="ECO:0000313" key="1">
    <source>
        <dbReference type="EMBL" id="ELQ75683.1"/>
    </source>
</evidence>
<organism evidence="1 2">
    <name type="scientific">Trachipleistophora hominis</name>
    <name type="common">Microsporidian parasite</name>
    <dbReference type="NCBI Taxonomy" id="72359"/>
    <lineage>
        <taxon>Eukaryota</taxon>
        <taxon>Fungi</taxon>
        <taxon>Fungi incertae sedis</taxon>
        <taxon>Microsporidia</taxon>
        <taxon>Pleistophoridae</taxon>
        <taxon>Trachipleistophora</taxon>
    </lineage>
</organism>
<name>L7JW54_TRAHO</name>
<dbReference type="OrthoDB" id="2196332at2759"/>
<sequence length="398" mass="46346">VHFEIFYYLGVIMTISSDIVVVYEEKTGNVQKRERKEKRKEVPVKDENINIEHGECNCYRCLNSGSDIEIKQLSDNHEQGKRLRKSSPIISKEEATNLSISLLDLPFKIGQYNEEKNLQYLNKFKTGEINKINDKERGDENIVTQENAETLNNNIFGNDVGINTLDHVFIPYHFLIPDTLKKYRKYLQLNFDFHGGNSIIIKNLESQTEESFPVLNCITELKSLRNYKTERLIFLHNLKNLEKQIKKKENSNFLSSLENRTQYQSENEFSAIKQELFSFQMVNKVNFIHIENANDILIALKNIIRYKEAVFVPKVKKCKDKNKFLMNLLEFIPGVSKNVSRAIVNTYKSLNDIVKCENFCDIEVFNDEGSSFRLVGKRQSDLIRKVFDKASLLKGDNE</sequence>